<name>A0ABQ3UQV8_9CHLR</name>
<comment type="caution">
    <text evidence="1">The sequence shown here is derived from an EMBL/GenBank/DDBJ whole genome shotgun (WGS) entry which is preliminary data.</text>
</comment>
<organism evidence="1 2">
    <name type="scientific">Ktedonobacter robiniae</name>
    <dbReference type="NCBI Taxonomy" id="2778365"/>
    <lineage>
        <taxon>Bacteria</taxon>
        <taxon>Bacillati</taxon>
        <taxon>Chloroflexota</taxon>
        <taxon>Ktedonobacteria</taxon>
        <taxon>Ktedonobacterales</taxon>
        <taxon>Ktedonobacteraceae</taxon>
        <taxon>Ktedonobacter</taxon>
    </lineage>
</organism>
<evidence type="ECO:0000313" key="1">
    <source>
        <dbReference type="EMBL" id="GHO54745.1"/>
    </source>
</evidence>
<reference evidence="1 2" key="1">
    <citation type="journal article" date="2021" name="Int. J. Syst. Evol. Microbiol.">
        <title>Reticulibacter mediterranei gen. nov., sp. nov., within the new family Reticulibacteraceae fam. nov., and Ktedonospora formicarum gen. nov., sp. nov., Ktedonobacter robiniae sp. nov., Dictyobacter formicarum sp. nov. and Dictyobacter arantiisoli sp. nov., belonging to the class Ktedonobacteria.</title>
        <authorList>
            <person name="Yabe S."/>
            <person name="Zheng Y."/>
            <person name="Wang C.M."/>
            <person name="Sakai Y."/>
            <person name="Abe K."/>
            <person name="Yokota A."/>
            <person name="Donadio S."/>
            <person name="Cavaletti L."/>
            <person name="Monciardini P."/>
        </authorList>
    </citation>
    <scope>NUCLEOTIDE SEQUENCE [LARGE SCALE GENOMIC DNA]</scope>
    <source>
        <strain evidence="1 2">SOSP1-30</strain>
    </source>
</reference>
<proteinExistence type="predicted"/>
<dbReference type="Proteomes" id="UP000654345">
    <property type="component" value="Unassembled WGS sequence"/>
</dbReference>
<keyword evidence="2" id="KW-1185">Reference proteome</keyword>
<evidence type="ECO:0000313" key="2">
    <source>
        <dbReference type="Proteomes" id="UP000654345"/>
    </source>
</evidence>
<dbReference type="RefSeq" id="WP_201371420.1">
    <property type="nucleotide sequence ID" value="NZ_BNJG01000001.1"/>
</dbReference>
<protein>
    <submittedName>
        <fullName evidence="1">Uncharacterized protein</fullName>
    </submittedName>
</protein>
<sequence>MIVRIQGFAWEVYTGRVMPAFARWLVDGDDTHTYHLFEQTRCAQEELFVPQPMRQLRTWTRAKAFAQGLPRGPHTHQEYALLCDPGQFTPLSDRYVQTHPPQLYQDSEALRTVWGALVQQFCLPWYMSPEFEMTPELASPVNTSEALPPMESSELISLLQSAGLNDLIDSLHQSTPWETPSQPPHEHLPEEALHMLLADDNVDVPSNGVIIGRLPTTLHLRGWLASHAVRAMALFEFLACGRRAMPFGYQGGDPYGNYIGYLTPTETALLASSLQDISIPDPHEAEADYHTFLQERQLSASKRTSRLIDEVQPSYAGVFVDAIRIAAQQQLGLICSIG</sequence>
<accession>A0ABQ3UQV8</accession>
<gene>
    <name evidence="1" type="ORF">KSB_32200</name>
</gene>
<dbReference type="EMBL" id="BNJG01000001">
    <property type="protein sequence ID" value="GHO54745.1"/>
    <property type="molecule type" value="Genomic_DNA"/>
</dbReference>